<gene>
    <name evidence="1" type="ORF">UCDDS831_g02849</name>
</gene>
<dbReference type="EMBL" id="LAQI01000065">
    <property type="protein sequence ID" value="KKY23628.1"/>
    <property type="molecule type" value="Genomic_DNA"/>
</dbReference>
<dbReference type="Proteomes" id="UP000034182">
    <property type="component" value="Unassembled WGS sequence"/>
</dbReference>
<protein>
    <submittedName>
        <fullName evidence="1">Uncharacterized protein</fullName>
    </submittedName>
</protein>
<evidence type="ECO:0000313" key="2">
    <source>
        <dbReference type="Proteomes" id="UP000034182"/>
    </source>
</evidence>
<accession>A0A0G2GJB9</accession>
<evidence type="ECO:0000313" key="1">
    <source>
        <dbReference type="EMBL" id="KKY23628.1"/>
    </source>
</evidence>
<proteinExistence type="predicted"/>
<name>A0A0G2GJB9_9PEZI</name>
<sequence>MGFFDRIKAAVRKVDKAVAAGLNTVTKTVAKVATTVKKTVAKAVTTVEKAAKTVGAKVATAATKLKNDFNAFIAKASCVLRRIRLKLRIKITRTISWIKANP</sequence>
<reference evidence="1 2" key="1">
    <citation type="submission" date="2015-03" db="EMBL/GenBank/DDBJ databases">
        <authorList>
            <person name="Morales-Cruz A."/>
            <person name="Amrine K.C."/>
            <person name="Cantu D."/>
        </authorList>
    </citation>
    <scope>NUCLEOTIDE SEQUENCE [LARGE SCALE GENOMIC DNA]</scope>
    <source>
        <strain evidence="1">DS831</strain>
    </source>
</reference>
<dbReference type="AlphaFoldDB" id="A0A0G2GJB9"/>
<organism evidence="1 2">
    <name type="scientific">Diplodia seriata</name>
    <dbReference type="NCBI Taxonomy" id="420778"/>
    <lineage>
        <taxon>Eukaryota</taxon>
        <taxon>Fungi</taxon>
        <taxon>Dikarya</taxon>
        <taxon>Ascomycota</taxon>
        <taxon>Pezizomycotina</taxon>
        <taxon>Dothideomycetes</taxon>
        <taxon>Dothideomycetes incertae sedis</taxon>
        <taxon>Botryosphaeriales</taxon>
        <taxon>Botryosphaeriaceae</taxon>
        <taxon>Diplodia</taxon>
    </lineage>
</organism>
<comment type="caution">
    <text evidence="1">The sequence shown here is derived from an EMBL/GenBank/DDBJ whole genome shotgun (WGS) entry which is preliminary data.</text>
</comment>
<reference evidence="1 2" key="2">
    <citation type="submission" date="2015-05" db="EMBL/GenBank/DDBJ databases">
        <title>Distinctive expansion of gene families associated with plant cell wall degradation and secondary metabolism in the genomes of grapevine trunk pathogens.</title>
        <authorList>
            <person name="Lawrence D.P."/>
            <person name="Travadon R."/>
            <person name="Rolshausen P.E."/>
            <person name="Baumgartner K."/>
        </authorList>
    </citation>
    <scope>NUCLEOTIDE SEQUENCE [LARGE SCALE GENOMIC DNA]</scope>
    <source>
        <strain evidence="1">DS831</strain>
    </source>
</reference>